<dbReference type="PROSITE" id="PS51885">
    <property type="entry name" value="NEPRILYSIN"/>
    <property type="match status" value="1"/>
</dbReference>
<organism evidence="3 4">
    <name type="scientific">Cylicostephanus goldi</name>
    <name type="common">Nematode worm</name>
    <dbReference type="NCBI Taxonomy" id="71465"/>
    <lineage>
        <taxon>Eukaryota</taxon>
        <taxon>Metazoa</taxon>
        <taxon>Ecdysozoa</taxon>
        <taxon>Nematoda</taxon>
        <taxon>Chromadorea</taxon>
        <taxon>Rhabditida</taxon>
        <taxon>Rhabditina</taxon>
        <taxon>Rhabditomorpha</taxon>
        <taxon>Strongyloidea</taxon>
        <taxon>Strongylidae</taxon>
        <taxon>Cylicostephanus</taxon>
    </lineage>
</organism>
<reference evidence="3 4" key="1">
    <citation type="submission" date="2018-11" db="EMBL/GenBank/DDBJ databases">
        <authorList>
            <consortium name="Pathogen Informatics"/>
        </authorList>
    </citation>
    <scope>NUCLEOTIDE SEQUENCE [LARGE SCALE GENOMIC DNA]</scope>
</reference>
<keyword evidence="4" id="KW-1185">Reference proteome</keyword>
<sequence length="191" mass="21937">MPILDSESKWDRLAKGYYQKCLDEEELEKTGVIAIKEIVNRVGGWPVLEGEKWKEWNYTWEEQLALVMNKSGLNAVILELAVTHDPSNSSNSVIEIDQPKWGVGSRWPYLMGPNDPMLKNYTHLMTVTAKALGAEPKLAEREMYEAMELELKLVNFSADDMVRRDPDRGNNRFQLWQLKSQFPLVSLPSPL</sequence>
<dbReference type="SUPFAM" id="SSF55486">
    <property type="entry name" value="Metalloproteases ('zincins'), catalytic domain"/>
    <property type="match status" value="1"/>
</dbReference>
<name>A0A3P7NDJ3_CYLGO</name>
<dbReference type="EMBL" id="UYRV01121080">
    <property type="protein sequence ID" value="VDN32617.1"/>
    <property type="molecule type" value="Genomic_DNA"/>
</dbReference>
<dbReference type="OrthoDB" id="6475849at2759"/>
<dbReference type="GO" id="GO:0006508">
    <property type="term" value="P:proteolysis"/>
    <property type="evidence" value="ECO:0007669"/>
    <property type="project" value="InterPro"/>
</dbReference>
<dbReference type="InterPro" id="IPR000718">
    <property type="entry name" value="Peptidase_M13"/>
</dbReference>
<evidence type="ECO:0000256" key="1">
    <source>
        <dbReference type="ARBA" id="ARBA00007357"/>
    </source>
</evidence>
<dbReference type="Proteomes" id="UP000271889">
    <property type="component" value="Unassembled WGS sequence"/>
</dbReference>
<dbReference type="InterPro" id="IPR008753">
    <property type="entry name" value="Peptidase_M13_N"/>
</dbReference>
<comment type="similarity">
    <text evidence="1">Belongs to the peptidase M13 family.</text>
</comment>
<evidence type="ECO:0000313" key="3">
    <source>
        <dbReference type="EMBL" id="VDN32617.1"/>
    </source>
</evidence>
<protein>
    <recommendedName>
        <fullName evidence="2">Peptidase M13 N-terminal domain-containing protein</fullName>
    </recommendedName>
</protein>
<dbReference type="AlphaFoldDB" id="A0A3P7NDJ3"/>
<dbReference type="InterPro" id="IPR042089">
    <property type="entry name" value="Peptidase_M13_dom_2"/>
</dbReference>
<dbReference type="Gene3D" id="1.10.1380.10">
    <property type="entry name" value="Neutral endopeptidase , domain2"/>
    <property type="match status" value="1"/>
</dbReference>
<feature type="domain" description="Peptidase M13 N-terminal" evidence="2">
    <location>
        <begin position="7"/>
        <end position="185"/>
    </location>
</feature>
<evidence type="ECO:0000313" key="4">
    <source>
        <dbReference type="Proteomes" id="UP000271889"/>
    </source>
</evidence>
<dbReference type="GO" id="GO:0004222">
    <property type="term" value="F:metalloendopeptidase activity"/>
    <property type="evidence" value="ECO:0007669"/>
    <property type="project" value="InterPro"/>
</dbReference>
<gene>
    <name evidence="3" type="ORF">CGOC_LOCUS12160</name>
</gene>
<dbReference type="Pfam" id="PF05649">
    <property type="entry name" value="Peptidase_M13_N"/>
    <property type="match status" value="1"/>
</dbReference>
<accession>A0A3P7NDJ3</accession>
<evidence type="ECO:0000259" key="2">
    <source>
        <dbReference type="Pfam" id="PF05649"/>
    </source>
</evidence>
<proteinExistence type="inferred from homology"/>